<dbReference type="InterPro" id="IPR020617">
    <property type="entry name" value="Thiolase_C"/>
</dbReference>
<dbReference type="PROSITE" id="PS00098">
    <property type="entry name" value="THIOLASE_1"/>
    <property type="match status" value="1"/>
</dbReference>
<dbReference type="SUPFAM" id="SSF53901">
    <property type="entry name" value="Thiolase-like"/>
    <property type="match status" value="2"/>
</dbReference>
<gene>
    <name evidence="7" type="ORF">GETHPA_05460</name>
</gene>
<dbReference type="Pfam" id="PF02803">
    <property type="entry name" value="Thiolase_C"/>
    <property type="match status" value="1"/>
</dbReference>
<dbReference type="Proteomes" id="UP001165089">
    <property type="component" value="Unassembled WGS sequence"/>
</dbReference>
<dbReference type="InterPro" id="IPR020610">
    <property type="entry name" value="Thiolase_AS"/>
</dbReference>
<name>A0ABQ5Q3B0_9BACT</name>
<keyword evidence="8" id="KW-1185">Reference proteome</keyword>
<evidence type="ECO:0000259" key="6">
    <source>
        <dbReference type="Pfam" id="PF02803"/>
    </source>
</evidence>
<evidence type="ECO:0000256" key="4">
    <source>
        <dbReference type="RuleBase" id="RU003557"/>
    </source>
</evidence>
<dbReference type="NCBIfam" id="TIGR01930">
    <property type="entry name" value="AcCoA-C-Actrans"/>
    <property type="match status" value="1"/>
</dbReference>
<dbReference type="CDD" id="cd00751">
    <property type="entry name" value="thiolase"/>
    <property type="match status" value="1"/>
</dbReference>
<dbReference type="PANTHER" id="PTHR18919">
    <property type="entry name" value="ACETYL-COA C-ACYLTRANSFERASE"/>
    <property type="match status" value="1"/>
</dbReference>
<feature type="domain" description="Thiolase C-terminal" evidence="6">
    <location>
        <begin position="273"/>
        <end position="394"/>
    </location>
</feature>
<dbReference type="InterPro" id="IPR020613">
    <property type="entry name" value="Thiolase_CS"/>
</dbReference>
<comment type="caution">
    <text evidence="7">The sequence shown here is derived from an EMBL/GenBank/DDBJ whole genome shotgun (WGS) entry which is preliminary data.</text>
</comment>
<dbReference type="InterPro" id="IPR020615">
    <property type="entry name" value="Thiolase_acyl_enz_int_AS"/>
</dbReference>
<protein>
    <submittedName>
        <fullName evidence="7">Acetyl-CoA acetyltransferase</fullName>
    </submittedName>
</protein>
<dbReference type="PIRSF" id="PIRSF000429">
    <property type="entry name" value="Ac-CoA_Ac_transf"/>
    <property type="match status" value="1"/>
</dbReference>
<dbReference type="RefSeq" id="WP_285722743.1">
    <property type="nucleotide sequence ID" value="NZ_BSDD01000001.1"/>
</dbReference>
<evidence type="ECO:0000313" key="8">
    <source>
        <dbReference type="Proteomes" id="UP001165089"/>
    </source>
</evidence>
<feature type="domain" description="Thiolase N-terminal" evidence="5">
    <location>
        <begin position="10"/>
        <end position="265"/>
    </location>
</feature>
<proteinExistence type="inferred from homology"/>
<dbReference type="PANTHER" id="PTHR18919:SF107">
    <property type="entry name" value="ACETYL-COA ACETYLTRANSFERASE, CYTOSOLIC"/>
    <property type="match status" value="1"/>
</dbReference>
<dbReference type="Gene3D" id="3.40.47.10">
    <property type="match status" value="2"/>
</dbReference>
<dbReference type="EMBL" id="BSDD01000001">
    <property type="protein sequence ID" value="GLH69013.1"/>
    <property type="molecule type" value="Genomic_DNA"/>
</dbReference>
<keyword evidence="3 4" id="KW-0012">Acyltransferase</keyword>
<comment type="similarity">
    <text evidence="1 4">Belongs to the thiolase-like superfamily. Thiolase family.</text>
</comment>
<keyword evidence="2 4" id="KW-0808">Transferase</keyword>
<dbReference type="PROSITE" id="PS00099">
    <property type="entry name" value="THIOLASE_3"/>
    <property type="match status" value="1"/>
</dbReference>
<dbReference type="InterPro" id="IPR002155">
    <property type="entry name" value="Thiolase"/>
</dbReference>
<evidence type="ECO:0000259" key="5">
    <source>
        <dbReference type="Pfam" id="PF00108"/>
    </source>
</evidence>
<dbReference type="PROSITE" id="PS00737">
    <property type="entry name" value="THIOLASE_2"/>
    <property type="match status" value="1"/>
</dbReference>
<dbReference type="InterPro" id="IPR016039">
    <property type="entry name" value="Thiolase-like"/>
</dbReference>
<evidence type="ECO:0000256" key="2">
    <source>
        <dbReference type="ARBA" id="ARBA00022679"/>
    </source>
</evidence>
<evidence type="ECO:0000313" key="7">
    <source>
        <dbReference type="EMBL" id="GLH69013.1"/>
    </source>
</evidence>
<dbReference type="Pfam" id="PF00108">
    <property type="entry name" value="Thiolase_N"/>
    <property type="match status" value="1"/>
</dbReference>
<reference evidence="7 8" key="1">
    <citation type="journal article" date="2023" name="Antonie Van Leeuwenhoek">
        <title>Mesoterricola silvestris gen. nov., sp. nov., Mesoterricola sediminis sp. nov., Geothrix oryzae sp. nov., Geothrix edaphica sp. nov., Geothrix rubra sp. nov., and Geothrix limicola sp. nov., six novel members of Acidobacteriota isolated from soils.</title>
        <authorList>
            <person name="Itoh H."/>
            <person name="Sugisawa Y."/>
            <person name="Mise K."/>
            <person name="Xu Z."/>
            <person name="Kuniyasu M."/>
            <person name="Ushijima N."/>
            <person name="Kawano K."/>
            <person name="Kobayashi E."/>
            <person name="Shiratori Y."/>
            <person name="Masuda Y."/>
            <person name="Senoo K."/>
        </authorList>
    </citation>
    <scope>NUCLEOTIDE SEQUENCE [LARGE SCALE GENOMIC DNA]</scope>
    <source>
        <strain evidence="7 8">Red803</strain>
    </source>
</reference>
<evidence type="ECO:0000256" key="1">
    <source>
        <dbReference type="ARBA" id="ARBA00010982"/>
    </source>
</evidence>
<sequence>MSEPQAPHAVILKSLRSPIGKFQGAFAPLAAPDLAAQVVKALLAAVPGATPTEAIFGNVVSAGVGQAPARQAALRGGLPSSVSALTVNKVCGSGLKAIQLAANAVRLGDHEVVIAGGMESMSNAPYLMPKLRTGARMGHTEAKDAMILDGLWCAMTDQHMGHTGELVAEKYHVGRELQDAWAVESHRKALAAMQSGAFKAEIVPIAVPGKKGDLMISEDEGPRADTTLESLAKLRPAFKKDGTVTAGNAPSVNDGAAAALVTTEDFAKAHGLPIQARILGTATAGLDPEWVLMAPVEAIRKLLAKVGWASQDVDLWEINEAFAVQLVATLNELKLPADRVNVHGGAVALGHPIGASGARVMATLLHALERQGKQRGIAALCLGGGNAIAMAVERV</sequence>
<dbReference type="InterPro" id="IPR020616">
    <property type="entry name" value="Thiolase_N"/>
</dbReference>
<organism evidence="7 8">
    <name type="scientific">Geothrix rubra</name>
    <dbReference type="NCBI Taxonomy" id="2927977"/>
    <lineage>
        <taxon>Bacteria</taxon>
        <taxon>Pseudomonadati</taxon>
        <taxon>Acidobacteriota</taxon>
        <taxon>Holophagae</taxon>
        <taxon>Holophagales</taxon>
        <taxon>Holophagaceae</taxon>
        <taxon>Geothrix</taxon>
    </lineage>
</organism>
<accession>A0ABQ5Q3B0</accession>
<evidence type="ECO:0000256" key="3">
    <source>
        <dbReference type="ARBA" id="ARBA00023315"/>
    </source>
</evidence>